<sequence length="735" mass="83659">MDQRYGCARVMQLKRNKLRPMVLTLQWPEGRGDPSELSNFETVARKLRYQALGKSCIAENIQTLFLGHHEDDNIETALLRLAQGHGRFGLAGFDSISPIPECQGLWGVSQSGDITSLETMCADRTPRHASKRPELIKNMDTPVLSPRLDIEHFTATGGVYLFRPFRQFPKARLEATCRAAKVPFVIDPTNADGTLTVRNTVRKLLSSGELPRALQSPSILTLIHKNQEAKERLQGLVDDFVKLIHVINFDFQAGTLLVRLPFPDEVQLFEANYNNPDNSYPYINPFVVQLKVVRTLIELVTAEASPQISHKGTVAAAKMFWPESMKDTLSPDTFTLGGVQFQPRKRKRVRGRHGGFPYNFKRRDQTALTASTVAAGQNSINRIVKDAEHNPRDPNVWQLSREPFRRYSPLPVTEFSIRLPDPDSERIGEKGWTEINKSEWTEWKLWDCRYWVRLRAARRIKTFTLKKGATPKAHIYNLGDSIPITMKAMTQEDIAAIRRSELTNPYYRRWYSWKLTDQDLAHEPCPRDQRLDGSRWSKKAFDILLSCFAPGHIRRTIPVLWHAAPQPTTLSEKETAPITPSSPVLADTHSGSEKAPSTEFMPSALNTSSDADTDIDTTAITSFPTEAEPKTSTDESRDDNEKYGNGEYEEAEHYNINSTEALVAAPTFHRRTRQKIWVRMPRKPTKRPSNSTPPPESDDPDSNVDYITPWVIEWGIVYKYVDPVTIRNMNWEAHK</sequence>
<dbReference type="GO" id="GO:0016787">
    <property type="term" value="F:hydrolase activity"/>
    <property type="evidence" value="ECO:0007669"/>
    <property type="project" value="UniProtKB-KW"/>
</dbReference>
<gene>
    <name evidence="9" type="ORF">PRK78_006453</name>
</gene>
<dbReference type="InterPro" id="IPR012795">
    <property type="entry name" value="tRNA_Ile_lys_synt_N"/>
</dbReference>
<evidence type="ECO:0000256" key="2">
    <source>
        <dbReference type="ARBA" id="ARBA00022598"/>
    </source>
</evidence>
<feature type="region of interest" description="Disordered" evidence="7">
    <location>
        <begin position="568"/>
        <end position="644"/>
    </location>
</feature>
<dbReference type="CDD" id="cd01992">
    <property type="entry name" value="TilS_N"/>
    <property type="match status" value="1"/>
</dbReference>
<dbReference type="Pfam" id="PF01171">
    <property type="entry name" value="ATP_bind_3"/>
    <property type="match status" value="1"/>
</dbReference>
<keyword evidence="3" id="KW-0819">tRNA processing</keyword>
<keyword evidence="5" id="KW-0067">ATP-binding</keyword>
<proteinExistence type="predicted"/>
<accession>A0AAF0DQ89</accession>
<protein>
    <recommendedName>
        <fullName evidence="1">tRNA(Ile)-lysidine synthetase</fullName>
        <ecNumber evidence="1">6.3.4.19</ecNumber>
    </recommendedName>
</protein>
<evidence type="ECO:0000256" key="5">
    <source>
        <dbReference type="ARBA" id="ARBA00022840"/>
    </source>
</evidence>
<dbReference type="InterPro" id="IPR014729">
    <property type="entry name" value="Rossmann-like_a/b/a_fold"/>
</dbReference>
<evidence type="ECO:0000313" key="10">
    <source>
        <dbReference type="Proteomes" id="UP001219355"/>
    </source>
</evidence>
<dbReference type="GO" id="GO:0032267">
    <property type="term" value="F:tRNA(Ile)-lysidine synthase activity"/>
    <property type="evidence" value="ECO:0007669"/>
    <property type="project" value="UniProtKB-EC"/>
</dbReference>
<dbReference type="GO" id="GO:0008033">
    <property type="term" value="P:tRNA processing"/>
    <property type="evidence" value="ECO:0007669"/>
    <property type="project" value="UniProtKB-KW"/>
</dbReference>
<evidence type="ECO:0000256" key="3">
    <source>
        <dbReference type="ARBA" id="ARBA00022694"/>
    </source>
</evidence>
<dbReference type="AlphaFoldDB" id="A0AAF0DQ89"/>
<name>A0AAF0DQ89_9EURO</name>
<feature type="region of interest" description="Disordered" evidence="7">
    <location>
        <begin position="673"/>
        <end position="703"/>
    </location>
</feature>
<dbReference type="SUPFAM" id="SSF52402">
    <property type="entry name" value="Adenine nucleotide alpha hydrolases-like"/>
    <property type="match status" value="1"/>
</dbReference>
<dbReference type="PANTHER" id="PTHR43033:SF1">
    <property type="entry name" value="TRNA(ILE)-LYSIDINE SYNTHASE-RELATED"/>
    <property type="match status" value="1"/>
</dbReference>
<reference evidence="9" key="1">
    <citation type="submission" date="2023-03" db="EMBL/GenBank/DDBJ databases">
        <title>Emydomyces testavorans Genome Sequence.</title>
        <authorList>
            <person name="Hoyer L."/>
        </authorList>
    </citation>
    <scope>NUCLEOTIDE SEQUENCE</scope>
    <source>
        <strain evidence="9">16-2883</strain>
    </source>
</reference>
<comment type="catalytic activity">
    <reaction evidence="6">
        <text>cytidine(34) in tRNA(Ile2) + L-lysine + ATP = lysidine(34) in tRNA(Ile2) + AMP + diphosphate + H(+)</text>
        <dbReference type="Rhea" id="RHEA:43744"/>
        <dbReference type="Rhea" id="RHEA-COMP:10625"/>
        <dbReference type="Rhea" id="RHEA-COMP:10670"/>
        <dbReference type="ChEBI" id="CHEBI:15378"/>
        <dbReference type="ChEBI" id="CHEBI:30616"/>
        <dbReference type="ChEBI" id="CHEBI:32551"/>
        <dbReference type="ChEBI" id="CHEBI:33019"/>
        <dbReference type="ChEBI" id="CHEBI:82748"/>
        <dbReference type="ChEBI" id="CHEBI:83665"/>
        <dbReference type="ChEBI" id="CHEBI:456215"/>
        <dbReference type="EC" id="6.3.4.19"/>
    </reaction>
</comment>
<keyword evidence="2 9" id="KW-0436">Ligase</keyword>
<dbReference type="InterPro" id="IPR011063">
    <property type="entry name" value="TilS/TtcA_N"/>
</dbReference>
<dbReference type="Proteomes" id="UP001219355">
    <property type="component" value="Chromosome 4"/>
</dbReference>
<dbReference type="Gene3D" id="3.40.50.620">
    <property type="entry name" value="HUPs"/>
    <property type="match status" value="1"/>
</dbReference>
<evidence type="ECO:0000256" key="1">
    <source>
        <dbReference type="ARBA" id="ARBA00013267"/>
    </source>
</evidence>
<dbReference type="EC" id="6.3.4.19" evidence="1"/>
<evidence type="ECO:0000256" key="4">
    <source>
        <dbReference type="ARBA" id="ARBA00022741"/>
    </source>
</evidence>
<dbReference type="InterPro" id="IPR012094">
    <property type="entry name" value="tRNA_Ile_lys_synt"/>
</dbReference>
<feature type="domain" description="tRNA(Ile)-lysidine/2-thiocytidine synthase N-terminal" evidence="8">
    <location>
        <begin position="27"/>
        <end position="203"/>
    </location>
</feature>
<evidence type="ECO:0000259" key="8">
    <source>
        <dbReference type="Pfam" id="PF01171"/>
    </source>
</evidence>
<feature type="compositionally biased region" description="Basic and acidic residues" evidence="7">
    <location>
        <begin position="627"/>
        <end position="644"/>
    </location>
</feature>
<keyword evidence="10" id="KW-1185">Reference proteome</keyword>
<evidence type="ECO:0000313" key="9">
    <source>
        <dbReference type="EMBL" id="WEW60965.1"/>
    </source>
</evidence>
<dbReference type="GO" id="GO:0005524">
    <property type="term" value="F:ATP binding"/>
    <property type="evidence" value="ECO:0007669"/>
    <property type="project" value="UniProtKB-KW"/>
</dbReference>
<feature type="compositionally biased region" description="Basic residues" evidence="7">
    <location>
        <begin position="673"/>
        <end position="686"/>
    </location>
</feature>
<organism evidence="9 10">
    <name type="scientific">Emydomyces testavorans</name>
    <dbReference type="NCBI Taxonomy" id="2070801"/>
    <lineage>
        <taxon>Eukaryota</taxon>
        <taxon>Fungi</taxon>
        <taxon>Dikarya</taxon>
        <taxon>Ascomycota</taxon>
        <taxon>Pezizomycotina</taxon>
        <taxon>Eurotiomycetes</taxon>
        <taxon>Eurotiomycetidae</taxon>
        <taxon>Onygenales</taxon>
        <taxon>Nannizziopsiaceae</taxon>
        <taxon>Emydomyces</taxon>
    </lineage>
</organism>
<evidence type="ECO:0000256" key="7">
    <source>
        <dbReference type="SAM" id="MobiDB-lite"/>
    </source>
</evidence>
<dbReference type="EMBL" id="CP120630">
    <property type="protein sequence ID" value="WEW60965.1"/>
    <property type="molecule type" value="Genomic_DNA"/>
</dbReference>
<keyword evidence="9" id="KW-0378">Hydrolase</keyword>
<dbReference type="PANTHER" id="PTHR43033">
    <property type="entry name" value="TRNA(ILE)-LYSIDINE SYNTHASE-RELATED"/>
    <property type="match status" value="1"/>
</dbReference>
<keyword evidence="4" id="KW-0547">Nucleotide-binding</keyword>
<evidence type="ECO:0000256" key="6">
    <source>
        <dbReference type="ARBA" id="ARBA00048539"/>
    </source>
</evidence>